<gene>
    <name evidence="4" type="ORF">EIP91_007861</name>
</gene>
<dbReference type="STRING" id="92696.A0A4R0R609"/>
<keyword evidence="3" id="KW-0472">Membrane</keyword>
<protein>
    <submittedName>
        <fullName evidence="4">Uncharacterized protein</fullName>
    </submittedName>
</protein>
<evidence type="ECO:0000313" key="5">
    <source>
        <dbReference type="Proteomes" id="UP000292702"/>
    </source>
</evidence>
<name>A0A4R0R609_9APHY</name>
<dbReference type="InterPro" id="IPR021278">
    <property type="entry name" value="ATP19"/>
</dbReference>
<comment type="caution">
    <text evidence="4">The sequence shown here is derived from an EMBL/GenBank/DDBJ whole genome shotgun (WGS) entry which is preliminary data.</text>
</comment>
<evidence type="ECO:0000256" key="1">
    <source>
        <dbReference type="ARBA" id="ARBA00004325"/>
    </source>
</evidence>
<sequence>MGGFVPYGPCAGMMRKLIKGDAIGYRRTFAFLTGHVGCIGYVGGVLAVAIVDDDEAVLDVHDGQNRRALVSGGAVFSISGYQARTPGSAVGQPQSSAVSGSPAELTTAHDVHILLHTTLTMSYVILGRAIKNEYLALGTLFATAAIAISSTGGSKKEAPAPGAGKSTLEQVKNSVKFNAGSSEEEQLFDSIKNFIAEAEKESKH</sequence>
<dbReference type="PANTHER" id="PTHR28074:SF1">
    <property type="entry name" value="ATP SYNTHASE SUBUNIT K, MITOCHONDRIAL"/>
    <property type="match status" value="1"/>
</dbReference>
<dbReference type="EMBL" id="RWJN01000427">
    <property type="protein sequence ID" value="TCD61816.1"/>
    <property type="molecule type" value="Genomic_DNA"/>
</dbReference>
<evidence type="ECO:0000313" key="4">
    <source>
        <dbReference type="EMBL" id="TCD61816.1"/>
    </source>
</evidence>
<dbReference type="GO" id="GO:0031966">
    <property type="term" value="C:mitochondrial membrane"/>
    <property type="evidence" value="ECO:0007669"/>
    <property type="project" value="UniProtKB-SubCell"/>
</dbReference>
<reference evidence="4 5" key="1">
    <citation type="submission" date="2018-11" db="EMBL/GenBank/DDBJ databases">
        <title>Genome assembly of Steccherinum ochraceum LE-BIN_3174, the white-rot fungus of the Steccherinaceae family (The Residual Polyporoid clade, Polyporales, Basidiomycota).</title>
        <authorList>
            <person name="Fedorova T.V."/>
            <person name="Glazunova O.A."/>
            <person name="Landesman E.O."/>
            <person name="Moiseenko K.V."/>
            <person name="Psurtseva N.V."/>
            <person name="Savinova O.S."/>
            <person name="Shakhova N.V."/>
            <person name="Tyazhelova T.V."/>
            <person name="Vasina D.V."/>
        </authorList>
    </citation>
    <scope>NUCLEOTIDE SEQUENCE [LARGE SCALE GENOMIC DNA]</scope>
    <source>
        <strain evidence="4 5">LE-BIN_3174</strain>
    </source>
</reference>
<dbReference type="AlphaFoldDB" id="A0A4R0R609"/>
<comment type="subcellular location">
    <subcellularLocation>
        <location evidence="1">Mitochondrion membrane</location>
    </subcellularLocation>
</comment>
<accession>A0A4R0R609</accession>
<dbReference type="Pfam" id="PF11022">
    <property type="entry name" value="ATP19"/>
    <property type="match status" value="1"/>
</dbReference>
<dbReference type="Proteomes" id="UP000292702">
    <property type="component" value="Unassembled WGS sequence"/>
</dbReference>
<keyword evidence="2" id="KW-0496">Mitochondrion</keyword>
<organism evidence="4 5">
    <name type="scientific">Steccherinum ochraceum</name>
    <dbReference type="NCBI Taxonomy" id="92696"/>
    <lineage>
        <taxon>Eukaryota</taxon>
        <taxon>Fungi</taxon>
        <taxon>Dikarya</taxon>
        <taxon>Basidiomycota</taxon>
        <taxon>Agaricomycotina</taxon>
        <taxon>Agaricomycetes</taxon>
        <taxon>Polyporales</taxon>
        <taxon>Steccherinaceae</taxon>
        <taxon>Steccherinum</taxon>
    </lineage>
</organism>
<evidence type="ECO:0000256" key="3">
    <source>
        <dbReference type="ARBA" id="ARBA00023136"/>
    </source>
</evidence>
<dbReference type="PANTHER" id="PTHR28074">
    <property type="entry name" value="ATP SYNTHASE SUBUNIT K, MITOCHONDRIAL"/>
    <property type="match status" value="1"/>
</dbReference>
<keyword evidence="5" id="KW-1185">Reference proteome</keyword>
<proteinExistence type="predicted"/>
<dbReference type="OrthoDB" id="2094445at2759"/>
<evidence type="ECO:0000256" key="2">
    <source>
        <dbReference type="ARBA" id="ARBA00023128"/>
    </source>
</evidence>
<dbReference type="GO" id="GO:0015986">
    <property type="term" value="P:proton motive force-driven ATP synthesis"/>
    <property type="evidence" value="ECO:0007669"/>
    <property type="project" value="TreeGrafter"/>
</dbReference>